<protein>
    <submittedName>
        <fullName evidence="4">L-xylulose reductase</fullName>
    </submittedName>
</protein>
<dbReference type="EMBL" id="AZGZ01000011">
    <property type="protein sequence ID" value="KZZ92307.1"/>
    <property type="molecule type" value="Genomic_DNA"/>
</dbReference>
<dbReference type="PRINTS" id="PR00081">
    <property type="entry name" value="GDHRDH"/>
</dbReference>
<dbReference type="GO" id="GO:0019594">
    <property type="term" value="P:mannitol metabolic process"/>
    <property type="evidence" value="ECO:0007669"/>
    <property type="project" value="UniProtKB-ARBA"/>
</dbReference>
<keyword evidence="3" id="KW-0560">Oxidoreductase</keyword>
<evidence type="ECO:0000313" key="4">
    <source>
        <dbReference type="EMBL" id="KZZ92307.1"/>
    </source>
</evidence>
<dbReference type="Pfam" id="PF13561">
    <property type="entry name" value="adh_short_C2"/>
    <property type="match status" value="1"/>
</dbReference>
<dbReference type="PANTHER" id="PTHR43008:SF13">
    <property type="entry name" value="L-XYLULOSE REDUCTASE-RELATED"/>
    <property type="match status" value="1"/>
</dbReference>
<reference evidence="4 5" key="1">
    <citation type="journal article" date="2016" name="Genome Biol. Evol.">
        <title>Divergent and convergent evolution of fungal pathogenicity.</title>
        <authorList>
            <person name="Shang Y."/>
            <person name="Xiao G."/>
            <person name="Zheng P."/>
            <person name="Cen K."/>
            <person name="Zhan S."/>
            <person name="Wang C."/>
        </authorList>
    </citation>
    <scope>NUCLEOTIDE SEQUENCE [LARGE SCALE GENOMIC DNA]</scope>
    <source>
        <strain evidence="4 5">ARSEF 7405</strain>
    </source>
</reference>
<accession>A0A167Z8A3</accession>
<dbReference type="Proteomes" id="UP000242877">
    <property type="component" value="Unassembled WGS sequence"/>
</dbReference>
<dbReference type="PROSITE" id="PS00061">
    <property type="entry name" value="ADH_SHORT"/>
    <property type="match status" value="1"/>
</dbReference>
<dbReference type="VEuPathDB" id="FungiDB:AAP_02962"/>
<keyword evidence="5" id="KW-1185">Reference proteome</keyword>
<dbReference type="InterPro" id="IPR020904">
    <property type="entry name" value="Sc_DH/Rdtase_CS"/>
</dbReference>
<dbReference type="GO" id="GO:0050085">
    <property type="term" value="F:mannitol 2-dehydrogenase (NADP+) activity"/>
    <property type="evidence" value="ECO:0007669"/>
    <property type="project" value="UniProtKB-ARBA"/>
</dbReference>
<dbReference type="InterPro" id="IPR002347">
    <property type="entry name" value="SDR_fam"/>
</dbReference>
<keyword evidence="2" id="KW-0521">NADP</keyword>
<dbReference type="PRINTS" id="PR00080">
    <property type="entry name" value="SDRFAMILY"/>
</dbReference>
<gene>
    <name evidence="4" type="ORF">AAP_02962</name>
</gene>
<dbReference type="PANTHER" id="PTHR43008">
    <property type="entry name" value="BENZIL REDUCTASE"/>
    <property type="match status" value="1"/>
</dbReference>
<sequence length="294" mass="31548">MDGVMTGKGTFNPDITQAPDFSKGILNLFSLKGKTAIITGAGAGIGWAVARAYAEAGANVAITYNTNHKAPERAAELEEKYGVKSKAYQLDVRTYDPVEKVIDQIVADFNGRLDVFVANAGIPWTQSAIVQGSIEHYQDVMKTNVDGVFYCARVAAKHWRRQKQEGTDLNGNKLENFTAGSFVATASMSGSIVNIPQLQAAYNASKASVIHMCHSLAVEWTGLARANTVSPGYTATEISGFVPEETKKVWRAKTPMGREGEPEEMCGAYLFLGSDASSFVTGADIIVDGGYCLP</sequence>
<organism evidence="4 5">
    <name type="scientific">Ascosphaera apis ARSEF 7405</name>
    <dbReference type="NCBI Taxonomy" id="392613"/>
    <lineage>
        <taxon>Eukaryota</taxon>
        <taxon>Fungi</taxon>
        <taxon>Dikarya</taxon>
        <taxon>Ascomycota</taxon>
        <taxon>Pezizomycotina</taxon>
        <taxon>Eurotiomycetes</taxon>
        <taxon>Eurotiomycetidae</taxon>
        <taxon>Onygenales</taxon>
        <taxon>Ascosphaeraceae</taxon>
        <taxon>Ascosphaera</taxon>
    </lineage>
</organism>
<dbReference type="CDD" id="cd05352">
    <property type="entry name" value="MDH-like_SDR_c"/>
    <property type="match status" value="1"/>
</dbReference>
<comment type="caution">
    <text evidence="4">The sequence shown here is derived from an EMBL/GenBank/DDBJ whole genome shotgun (WGS) entry which is preliminary data.</text>
</comment>
<comment type="similarity">
    <text evidence="1">Belongs to the short-chain dehydrogenases/reductases (SDR) family.</text>
</comment>
<dbReference type="FunFam" id="3.40.50.720:FF:000090">
    <property type="entry name" value="NADP-dependent mannitol dehydrogenase"/>
    <property type="match status" value="1"/>
</dbReference>
<dbReference type="SUPFAM" id="SSF51735">
    <property type="entry name" value="NAD(P)-binding Rossmann-fold domains"/>
    <property type="match status" value="1"/>
</dbReference>
<dbReference type="InterPro" id="IPR036291">
    <property type="entry name" value="NAD(P)-bd_dom_sf"/>
</dbReference>
<evidence type="ECO:0000256" key="3">
    <source>
        <dbReference type="ARBA" id="ARBA00023002"/>
    </source>
</evidence>
<evidence type="ECO:0000256" key="1">
    <source>
        <dbReference type="ARBA" id="ARBA00006484"/>
    </source>
</evidence>
<name>A0A167Z8A3_9EURO</name>
<evidence type="ECO:0000256" key="2">
    <source>
        <dbReference type="ARBA" id="ARBA00022857"/>
    </source>
</evidence>
<dbReference type="Gene3D" id="3.40.50.720">
    <property type="entry name" value="NAD(P)-binding Rossmann-like Domain"/>
    <property type="match status" value="1"/>
</dbReference>
<dbReference type="OrthoDB" id="1888931at2759"/>
<evidence type="ECO:0000313" key="5">
    <source>
        <dbReference type="Proteomes" id="UP000242877"/>
    </source>
</evidence>
<proteinExistence type="inferred from homology"/>
<dbReference type="AlphaFoldDB" id="A0A167Z8A3"/>
<dbReference type="GO" id="GO:0050664">
    <property type="term" value="F:oxidoreductase activity, acting on NAD(P)H, oxygen as acceptor"/>
    <property type="evidence" value="ECO:0007669"/>
    <property type="project" value="TreeGrafter"/>
</dbReference>